<feature type="transmembrane region" description="Helical" evidence="1">
    <location>
        <begin position="21"/>
        <end position="46"/>
    </location>
</feature>
<sequence length="412" mass="43330">MFGRAVQFLFNALRDRRGQAAVITAVCAPVIVGGGGLGAETALWFYQQRAAQMAADLSAYAGAVEKRAGRDDGAVRASVTEEARRHGYRADRGPIAVNMPPLSGPNRTPRAVEVIIEQSWPRLFSGLFLKDDVRFEVRAVARFEDARPACLLALDTAGSQAMRFSGSSETRLTQCDLMANSIAPDALTVSGSGQVLATCANTVGGYSATPGLVLTDCPEPRTHLPPALDPFDHLDIPVASGCRNIPGGSGTRTIQPGRYCNGMTMNGSIQMEPGVYIVDGGTFRINGSANVIGHGVTIVLTNNAEVQMNGNADIHLSAPTSGPYAGLVLWGDRNNAPDTSARLNGTASSGLIGALYFPSQTVDMLGNFSGSQGCTRIVAWRMDLSGNANFESDCSHGGVQTIQTPGAVRLVE</sequence>
<evidence type="ECO:0000256" key="1">
    <source>
        <dbReference type="SAM" id="Phobius"/>
    </source>
</evidence>
<comment type="caution">
    <text evidence="3">The sequence shown here is derived from an EMBL/GenBank/DDBJ whole genome shotgun (WGS) entry which is preliminary data.</text>
</comment>
<keyword evidence="1" id="KW-1133">Transmembrane helix</keyword>
<evidence type="ECO:0000259" key="2">
    <source>
        <dbReference type="Pfam" id="PF13400"/>
    </source>
</evidence>
<feature type="domain" description="Putative Flp pilus-assembly TadG-like N-terminal" evidence="2">
    <location>
        <begin position="18"/>
        <end position="64"/>
    </location>
</feature>
<protein>
    <recommendedName>
        <fullName evidence="2">Putative Flp pilus-assembly TadG-like N-terminal domain-containing protein</fullName>
    </recommendedName>
</protein>
<dbReference type="RefSeq" id="WP_150022724.1">
    <property type="nucleotide sequence ID" value="NZ_VWOJ01000002.1"/>
</dbReference>
<accession>A0A5M6ZFD4</accession>
<dbReference type="Proteomes" id="UP000325122">
    <property type="component" value="Unassembled WGS sequence"/>
</dbReference>
<keyword evidence="1" id="KW-0472">Membrane</keyword>
<keyword evidence="1" id="KW-0812">Transmembrane</keyword>
<evidence type="ECO:0000313" key="3">
    <source>
        <dbReference type="EMBL" id="KAA5803456.1"/>
    </source>
</evidence>
<name>A0A5M6ZFD4_9PROT</name>
<keyword evidence="4" id="KW-1185">Reference proteome</keyword>
<dbReference type="InterPro" id="IPR028087">
    <property type="entry name" value="Tad_N"/>
</dbReference>
<organism evidence="3 4">
    <name type="scientific">Alkalicaulis satelles</name>
    <dbReference type="NCBI Taxonomy" id="2609175"/>
    <lineage>
        <taxon>Bacteria</taxon>
        <taxon>Pseudomonadati</taxon>
        <taxon>Pseudomonadota</taxon>
        <taxon>Alphaproteobacteria</taxon>
        <taxon>Maricaulales</taxon>
        <taxon>Maricaulaceae</taxon>
        <taxon>Alkalicaulis</taxon>
    </lineage>
</organism>
<gene>
    <name evidence="3" type="ORF">F1654_06520</name>
</gene>
<dbReference type="AlphaFoldDB" id="A0A5M6ZFD4"/>
<evidence type="ECO:0000313" key="4">
    <source>
        <dbReference type="Proteomes" id="UP000325122"/>
    </source>
</evidence>
<dbReference type="Pfam" id="PF13400">
    <property type="entry name" value="Tad"/>
    <property type="match status" value="1"/>
</dbReference>
<reference evidence="3 4" key="1">
    <citation type="submission" date="2019-09" db="EMBL/GenBank/DDBJ databases">
        <authorList>
            <person name="Kevbrin V."/>
            <person name="Grouzdev D.S."/>
        </authorList>
    </citation>
    <scope>NUCLEOTIDE SEQUENCE [LARGE SCALE GENOMIC DNA]</scope>
    <source>
        <strain evidence="3 4">G-192</strain>
    </source>
</reference>
<proteinExistence type="predicted"/>
<dbReference type="EMBL" id="VWOJ01000002">
    <property type="protein sequence ID" value="KAA5803456.1"/>
    <property type="molecule type" value="Genomic_DNA"/>
</dbReference>